<dbReference type="InterPro" id="IPR036388">
    <property type="entry name" value="WH-like_DNA-bd_sf"/>
</dbReference>
<dbReference type="Proteomes" id="UP000244932">
    <property type="component" value="Unassembled WGS sequence"/>
</dbReference>
<evidence type="ECO:0000256" key="4">
    <source>
        <dbReference type="ARBA" id="ARBA00023163"/>
    </source>
</evidence>
<organism evidence="6 7">
    <name type="scientific">Pontivivens insulae</name>
    <dbReference type="NCBI Taxonomy" id="1639689"/>
    <lineage>
        <taxon>Bacteria</taxon>
        <taxon>Pseudomonadati</taxon>
        <taxon>Pseudomonadota</taxon>
        <taxon>Alphaproteobacteria</taxon>
        <taxon>Rhodobacterales</taxon>
        <taxon>Paracoccaceae</taxon>
        <taxon>Pontivivens</taxon>
    </lineage>
</organism>
<dbReference type="InterPro" id="IPR058163">
    <property type="entry name" value="LysR-type_TF_proteobact-type"/>
</dbReference>
<evidence type="ECO:0000313" key="6">
    <source>
        <dbReference type="EMBL" id="SPF29125.1"/>
    </source>
</evidence>
<dbReference type="RefSeq" id="WP_108781849.1">
    <property type="nucleotide sequence ID" value="NZ_OMKW01000002.1"/>
</dbReference>
<protein>
    <submittedName>
        <fullName evidence="6">Glycine cleavage system transcriptional activator</fullName>
    </submittedName>
</protein>
<dbReference type="InterPro" id="IPR036390">
    <property type="entry name" value="WH_DNA-bd_sf"/>
</dbReference>
<dbReference type="InterPro" id="IPR000847">
    <property type="entry name" value="LysR_HTH_N"/>
</dbReference>
<evidence type="ECO:0000256" key="2">
    <source>
        <dbReference type="ARBA" id="ARBA00023015"/>
    </source>
</evidence>
<evidence type="ECO:0000256" key="1">
    <source>
        <dbReference type="ARBA" id="ARBA00009437"/>
    </source>
</evidence>
<evidence type="ECO:0000313" key="7">
    <source>
        <dbReference type="Proteomes" id="UP000244932"/>
    </source>
</evidence>
<gene>
    <name evidence="6" type="primary">gcvA_4</name>
    <name evidence="6" type="ORF">POI8812_01431</name>
</gene>
<dbReference type="PANTHER" id="PTHR30537:SF74">
    <property type="entry name" value="HTH-TYPE TRANSCRIPTIONAL REGULATOR TRPI"/>
    <property type="match status" value="1"/>
</dbReference>
<evidence type="ECO:0000256" key="3">
    <source>
        <dbReference type="ARBA" id="ARBA00023125"/>
    </source>
</evidence>
<dbReference type="Gene3D" id="1.10.10.10">
    <property type="entry name" value="Winged helix-like DNA-binding domain superfamily/Winged helix DNA-binding domain"/>
    <property type="match status" value="1"/>
</dbReference>
<accession>A0A2R8AAJ9</accession>
<dbReference type="Pfam" id="PF00126">
    <property type="entry name" value="HTH_1"/>
    <property type="match status" value="1"/>
</dbReference>
<dbReference type="SUPFAM" id="SSF46785">
    <property type="entry name" value="Winged helix' DNA-binding domain"/>
    <property type="match status" value="1"/>
</dbReference>
<dbReference type="Gene3D" id="3.40.190.10">
    <property type="entry name" value="Periplasmic binding protein-like II"/>
    <property type="match status" value="2"/>
</dbReference>
<dbReference type="InterPro" id="IPR005119">
    <property type="entry name" value="LysR_subst-bd"/>
</dbReference>
<keyword evidence="2" id="KW-0805">Transcription regulation</keyword>
<dbReference type="PANTHER" id="PTHR30537">
    <property type="entry name" value="HTH-TYPE TRANSCRIPTIONAL REGULATOR"/>
    <property type="match status" value="1"/>
</dbReference>
<dbReference type="Pfam" id="PF03466">
    <property type="entry name" value="LysR_substrate"/>
    <property type="match status" value="1"/>
</dbReference>
<dbReference type="PROSITE" id="PS50931">
    <property type="entry name" value="HTH_LYSR"/>
    <property type="match status" value="1"/>
</dbReference>
<dbReference type="OrthoDB" id="9804958at2"/>
<dbReference type="AlphaFoldDB" id="A0A2R8AAJ9"/>
<dbReference type="GO" id="GO:0003700">
    <property type="term" value="F:DNA-binding transcription factor activity"/>
    <property type="evidence" value="ECO:0007669"/>
    <property type="project" value="InterPro"/>
</dbReference>
<dbReference type="GO" id="GO:0006351">
    <property type="term" value="P:DNA-templated transcription"/>
    <property type="evidence" value="ECO:0007669"/>
    <property type="project" value="TreeGrafter"/>
</dbReference>
<proteinExistence type="inferred from homology"/>
<keyword evidence="4" id="KW-0804">Transcription</keyword>
<reference evidence="6 7" key="1">
    <citation type="submission" date="2018-03" db="EMBL/GenBank/DDBJ databases">
        <authorList>
            <person name="Keele B.F."/>
        </authorList>
    </citation>
    <scope>NUCLEOTIDE SEQUENCE [LARGE SCALE GENOMIC DNA]</scope>
    <source>
        <strain evidence="6 7">CeCT 8812</strain>
    </source>
</reference>
<dbReference type="CDD" id="cd08432">
    <property type="entry name" value="PBP2_GcdR_TrpI_HvrB_AmpR_like"/>
    <property type="match status" value="1"/>
</dbReference>
<name>A0A2R8AAJ9_9RHOB</name>
<evidence type="ECO:0000259" key="5">
    <source>
        <dbReference type="PROSITE" id="PS50931"/>
    </source>
</evidence>
<keyword evidence="3" id="KW-0238">DNA-binding</keyword>
<keyword evidence="7" id="KW-1185">Reference proteome</keyword>
<comment type="similarity">
    <text evidence="1">Belongs to the LysR transcriptional regulatory family.</text>
</comment>
<sequence length="301" mass="31885">MADLKSVHLNGLRATEVVLRHGSLSAAAKVLGVTPGAVSQHLRRTEAQLGKALFDRSAGTLAPTALGQQLGAELSLGFRALERAVALADDPEHQILTLSVPPVLAAKWLVSRVADFTAAHPGLRLRIDATAALIHPDSGGTDAGVRFGRGGWTDVIARPLAAQHAFPVCSPGFLAQHPRIESAPRVIDANARDLWADWRAAAGWTAEPGQVIAAYSDAALGLDAAIAGQGLFMAWPTLAGDAIARGQLVRPSPVTLQADQTYWLILSDTRRPRAELRAFESWVKAALSDTYCALDLEVEPS</sequence>
<feature type="domain" description="HTH lysR-type" evidence="5">
    <location>
        <begin position="7"/>
        <end position="64"/>
    </location>
</feature>
<dbReference type="EMBL" id="OMKW01000002">
    <property type="protein sequence ID" value="SPF29125.1"/>
    <property type="molecule type" value="Genomic_DNA"/>
</dbReference>
<dbReference type="GO" id="GO:0043565">
    <property type="term" value="F:sequence-specific DNA binding"/>
    <property type="evidence" value="ECO:0007669"/>
    <property type="project" value="TreeGrafter"/>
</dbReference>
<dbReference type="SUPFAM" id="SSF53850">
    <property type="entry name" value="Periplasmic binding protein-like II"/>
    <property type="match status" value="1"/>
</dbReference>